<feature type="domain" description="TonB-dependent receptor plug" evidence="16">
    <location>
        <begin position="54"/>
        <end position="162"/>
    </location>
</feature>
<organism evidence="17 18">
    <name type="scientific">Alteriqipengyuania abyssalis</name>
    <dbReference type="NCBI Taxonomy" id="2860200"/>
    <lineage>
        <taxon>Bacteria</taxon>
        <taxon>Pseudomonadati</taxon>
        <taxon>Pseudomonadota</taxon>
        <taxon>Alphaproteobacteria</taxon>
        <taxon>Sphingomonadales</taxon>
        <taxon>Erythrobacteraceae</taxon>
        <taxon>Alteriqipengyuania</taxon>
    </lineage>
</organism>
<comment type="subcellular location">
    <subcellularLocation>
        <location evidence="1 12">Cell outer membrane</location>
        <topology evidence="1 12">Multi-pass membrane protein</topology>
    </subcellularLocation>
</comment>
<evidence type="ECO:0000256" key="12">
    <source>
        <dbReference type="PROSITE-ProRule" id="PRU01360"/>
    </source>
</evidence>
<keyword evidence="6" id="KW-0732">Signal</keyword>
<keyword evidence="3 12" id="KW-1134">Transmembrane beta strand</keyword>
<keyword evidence="17" id="KW-0675">Receptor</keyword>
<keyword evidence="11 12" id="KW-0998">Cell outer membrane</keyword>
<evidence type="ECO:0000256" key="9">
    <source>
        <dbReference type="ARBA" id="ARBA00023077"/>
    </source>
</evidence>
<keyword evidence="10 12" id="KW-0472">Membrane</keyword>
<dbReference type="Proteomes" id="UP000759298">
    <property type="component" value="Unassembled WGS sequence"/>
</dbReference>
<evidence type="ECO:0000256" key="8">
    <source>
        <dbReference type="ARBA" id="ARBA00023065"/>
    </source>
</evidence>
<evidence type="ECO:0000256" key="14">
    <source>
        <dbReference type="SAM" id="MobiDB-lite"/>
    </source>
</evidence>
<evidence type="ECO:0000313" key="17">
    <source>
        <dbReference type="EMBL" id="MBY8336441.1"/>
    </source>
</evidence>
<dbReference type="InterPro" id="IPR036942">
    <property type="entry name" value="Beta-barrel_TonB_sf"/>
</dbReference>
<dbReference type="EMBL" id="JAHWXP010000002">
    <property type="protein sequence ID" value="MBY8336441.1"/>
    <property type="molecule type" value="Genomic_DNA"/>
</dbReference>
<dbReference type="Pfam" id="PF07715">
    <property type="entry name" value="Plug"/>
    <property type="match status" value="1"/>
</dbReference>
<comment type="similarity">
    <text evidence="12 13">Belongs to the TonB-dependent receptor family.</text>
</comment>
<gene>
    <name evidence="17" type="ORF">KYN89_05225</name>
</gene>
<protein>
    <submittedName>
        <fullName evidence="17">TonB-dependent receptor</fullName>
    </submittedName>
</protein>
<evidence type="ECO:0000259" key="15">
    <source>
        <dbReference type="Pfam" id="PF00593"/>
    </source>
</evidence>
<dbReference type="PANTHER" id="PTHR32552:SF68">
    <property type="entry name" value="FERRICHROME OUTER MEMBRANE TRANSPORTER_PHAGE RECEPTOR"/>
    <property type="match status" value="1"/>
</dbReference>
<feature type="domain" description="TonB-dependent receptor-like beta-barrel" evidence="15">
    <location>
        <begin position="189"/>
        <end position="631"/>
    </location>
</feature>
<evidence type="ECO:0000259" key="16">
    <source>
        <dbReference type="Pfam" id="PF07715"/>
    </source>
</evidence>
<dbReference type="PANTHER" id="PTHR32552">
    <property type="entry name" value="FERRICHROME IRON RECEPTOR-RELATED"/>
    <property type="match status" value="1"/>
</dbReference>
<dbReference type="Gene3D" id="2.170.130.10">
    <property type="entry name" value="TonB-dependent receptor, plug domain"/>
    <property type="match status" value="1"/>
</dbReference>
<keyword evidence="4" id="KW-0410">Iron transport</keyword>
<keyword evidence="18" id="KW-1185">Reference proteome</keyword>
<evidence type="ECO:0000256" key="2">
    <source>
        <dbReference type="ARBA" id="ARBA00022448"/>
    </source>
</evidence>
<reference evidence="17 18" key="1">
    <citation type="submission" date="2021-07" db="EMBL/GenBank/DDBJ databases">
        <title>Alteriqipengyuania abyssalis NZ-12B nov, sp.nov isolated from deep sea sponge in pacific ocean.</title>
        <authorList>
            <person name="Tareen S."/>
            <person name="Wink J."/>
        </authorList>
    </citation>
    <scope>NUCLEOTIDE SEQUENCE [LARGE SCALE GENOMIC DNA]</scope>
    <source>
        <strain evidence="17 18">NZ-12B</strain>
    </source>
</reference>
<evidence type="ECO:0000256" key="5">
    <source>
        <dbReference type="ARBA" id="ARBA00022692"/>
    </source>
</evidence>
<dbReference type="SUPFAM" id="SSF56935">
    <property type="entry name" value="Porins"/>
    <property type="match status" value="1"/>
</dbReference>
<feature type="region of interest" description="Disordered" evidence="14">
    <location>
        <begin position="1"/>
        <end position="35"/>
    </location>
</feature>
<dbReference type="Pfam" id="PF00593">
    <property type="entry name" value="TonB_dep_Rec_b-barrel"/>
    <property type="match status" value="1"/>
</dbReference>
<accession>A0ABS7PBU0</accession>
<dbReference type="InterPro" id="IPR039426">
    <property type="entry name" value="TonB-dep_rcpt-like"/>
</dbReference>
<keyword evidence="5 12" id="KW-0812">Transmembrane</keyword>
<evidence type="ECO:0000256" key="11">
    <source>
        <dbReference type="ARBA" id="ARBA00023237"/>
    </source>
</evidence>
<evidence type="ECO:0000256" key="10">
    <source>
        <dbReference type="ARBA" id="ARBA00023136"/>
    </source>
</evidence>
<dbReference type="InterPro" id="IPR000531">
    <property type="entry name" value="Beta-barrel_TonB"/>
</dbReference>
<evidence type="ECO:0000256" key="4">
    <source>
        <dbReference type="ARBA" id="ARBA00022496"/>
    </source>
</evidence>
<evidence type="ECO:0000256" key="7">
    <source>
        <dbReference type="ARBA" id="ARBA00023004"/>
    </source>
</evidence>
<name>A0ABS7PBU0_9SPHN</name>
<dbReference type="CDD" id="cd01347">
    <property type="entry name" value="ligand_gated_channel"/>
    <property type="match status" value="1"/>
</dbReference>
<dbReference type="PROSITE" id="PS52016">
    <property type="entry name" value="TONB_DEPENDENT_REC_3"/>
    <property type="match status" value="1"/>
</dbReference>
<keyword evidence="2 12" id="KW-0813">Transport</keyword>
<evidence type="ECO:0000256" key="3">
    <source>
        <dbReference type="ARBA" id="ARBA00022452"/>
    </source>
</evidence>
<dbReference type="InterPro" id="IPR037066">
    <property type="entry name" value="Plug_dom_sf"/>
</dbReference>
<keyword evidence="7" id="KW-0408">Iron</keyword>
<keyword evidence="8" id="KW-0406">Ion transport</keyword>
<proteinExistence type="inferred from homology"/>
<comment type="caution">
    <text evidence="17">The sequence shown here is derived from an EMBL/GenBank/DDBJ whole genome shotgun (WGS) entry which is preliminary data.</text>
</comment>
<evidence type="ECO:0000313" key="18">
    <source>
        <dbReference type="Proteomes" id="UP000759298"/>
    </source>
</evidence>
<evidence type="ECO:0000256" key="13">
    <source>
        <dbReference type="RuleBase" id="RU003357"/>
    </source>
</evidence>
<evidence type="ECO:0000256" key="1">
    <source>
        <dbReference type="ARBA" id="ARBA00004571"/>
    </source>
</evidence>
<dbReference type="Gene3D" id="2.40.170.20">
    <property type="entry name" value="TonB-dependent receptor, beta-barrel domain"/>
    <property type="match status" value="1"/>
</dbReference>
<sequence>MLAAASPALANTDAADTEDTIADKASDSSDADSTERAIIVTGQRAANEAEERAAKTPGGTDVVTYDEYADKSLVSLRDALALSPGVYLQPRYGQEVRISIRGSGLSRGYHMRGITLLQDGVPINLADDNGDFQELEPIFFEYLEVYRGANALRFGSGTLGGAINGVTPTGATAGGLYLRGDAGSFETFRGLASYGVQSGPGDAWAAISYDSSNGDRDHAQRTSLRFHGNVGLQITDNIENRFYASVNSIDQALPGALDQATALTAPETGNFAGDQGRDIDSIRLQNRTRFSFDGGQLDVGGFVNAKSLYHPIFQVLDYKSTDRGVYARFDYATGPFELTLGGETRHGDTDAKRFVNVSGQRGAPTYTAEQRAATSNIYGEIRFRPIEPLQLIAGAIYADGFREQHLLFDGFAGGTVDVTGRADFDGFSPKFGVLFEANENIQLFANYSRSVEFPGFAEVAQVASFVNLDPQRAWTAEIGTRGRAGILEWDLAAYRADIEGELLQFNVGPDIPASTFNAGKTRHQGIEAALSIDLTPWARLRQIYTYSDFHFEDDPQYGDNRLPVVPEHLYRAELRLGTDALHIAPNVEWMPDGPFADYDNSLQVDGYALVGITAGATLTDGIDLFVDARNVFDKKAVGDISAAIAATPTSAIFYPVERRAVFGGVRARF</sequence>
<dbReference type="InterPro" id="IPR012910">
    <property type="entry name" value="Plug_dom"/>
</dbReference>
<evidence type="ECO:0000256" key="6">
    <source>
        <dbReference type="ARBA" id="ARBA00022729"/>
    </source>
</evidence>
<keyword evidence="9 13" id="KW-0798">TonB box</keyword>